<keyword evidence="2" id="KW-1185">Reference proteome</keyword>
<dbReference type="EMBL" id="BLZR01000001">
    <property type="protein sequence ID" value="GFP74841.1"/>
    <property type="molecule type" value="Genomic_DNA"/>
</dbReference>
<evidence type="ECO:0000313" key="1">
    <source>
        <dbReference type="EMBL" id="GFP74841.1"/>
    </source>
</evidence>
<evidence type="ECO:0000313" key="2">
    <source>
        <dbReference type="Proteomes" id="UP000580568"/>
    </source>
</evidence>
<protein>
    <submittedName>
        <fullName evidence="1">Uncharacterized protein</fullName>
    </submittedName>
</protein>
<dbReference type="Proteomes" id="UP000580568">
    <property type="component" value="Unassembled WGS sequence"/>
</dbReference>
<sequence length="47" mass="5514">MRTDLRHNLSKRIKKEEYVACKILLIRSEKADAQKNPLKKITLANFS</sequence>
<proteinExistence type="predicted"/>
<reference evidence="1 2" key="1">
    <citation type="submission" date="2020-07" db="EMBL/GenBank/DDBJ databases">
        <title>A new beta-1,3-glucan-decomposing anaerobic bacterium isolated from anoxic soil subjected to biological soil disinfestation.</title>
        <authorList>
            <person name="Ueki A."/>
            <person name="Tonouchi A."/>
        </authorList>
    </citation>
    <scope>NUCLEOTIDE SEQUENCE [LARGE SCALE GENOMIC DNA]</scope>
    <source>
        <strain evidence="1 2">TW1</strain>
    </source>
</reference>
<comment type="caution">
    <text evidence="1">The sequence shown here is derived from an EMBL/GenBank/DDBJ whole genome shotgun (WGS) entry which is preliminary data.</text>
</comment>
<organism evidence="1 2">
    <name type="scientific">Clostridium fungisolvens</name>
    <dbReference type="NCBI Taxonomy" id="1604897"/>
    <lineage>
        <taxon>Bacteria</taxon>
        <taxon>Bacillati</taxon>
        <taxon>Bacillota</taxon>
        <taxon>Clostridia</taxon>
        <taxon>Eubacteriales</taxon>
        <taxon>Clostridiaceae</taxon>
        <taxon>Clostridium</taxon>
    </lineage>
</organism>
<name>A0A6V8SDC8_9CLOT</name>
<accession>A0A6V8SDC8</accession>
<gene>
    <name evidence="1" type="ORF">bsdtw1_00903</name>
</gene>
<dbReference type="AlphaFoldDB" id="A0A6V8SDC8"/>